<dbReference type="EMBL" id="LGUS01000116">
    <property type="protein sequence ID" value="KOG37133.1"/>
    <property type="molecule type" value="Genomic_DNA"/>
</dbReference>
<keyword evidence="1" id="KW-0732">Signal</keyword>
<feature type="domain" description="DUF1023" evidence="2">
    <location>
        <begin position="151"/>
        <end position="322"/>
    </location>
</feature>
<dbReference type="OrthoDB" id="5170249at2"/>
<dbReference type="eggNOG" id="COG1073">
    <property type="taxonomic scope" value="Bacteria"/>
</dbReference>
<dbReference type="PATRIC" id="fig|67356.5.peg.2594"/>
<evidence type="ECO:0000256" key="1">
    <source>
        <dbReference type="SAM" id="SignalP"/>
    </source>
</evidence>
<dbReference type="SUPFAM" id="SSF53474">
    <property type="entry name" value="alpha/beta-Hydrolases"/>
    <property type="match status" value="1"/>
</dbReference>
<gene>
    <name evidence="3" type="ORF">ADK37_12010</name>
</gene>
<feature type="chain" id="PRO_5011858987" description="DUF1023 domain-containing protein" evidence="1">
    <location>
        <begin position="28"/>
        <end position="394"/>
    </location>
</feature>
<keyword evidence="4" id="KW-1185">Reference proteome</keyword>
<name>A0A0L8LFY8_9ACTN</name>
<dbReference type="AlphaFoldDB" id="A0A0L8LFY8"/>
<evidence type="ECO:0000259" key="2">
    <source>
        <dbReference type="Pfam" id="PF06259"/>
    </source>
</evidence>
<proteinExistence type="predicted"/>
<reference evidence="4" key="1">
    <citation type="submission" date="2015-07" db="EMBL/GenBank/DDBJ databases">
        <authorList>
            <person name="Ju K.-S."/>
            <person name="Doroghazi J.R."/>
            <person name="Metcalf W.W."/>
        </authorList>
    </citation>
    <scope>NUCLEOTIDE SEQUENCE [LARGE SCALE GENOMIC DNA]</scope>
    <source>
        <strain evidence="4">NRRL 2290</strain>
    </source>
</reference>
<accession>A0A0L8LFY8</accession>
<organism evidence="3 4">
    <name type="scientific">Streptomyces resistomycificus</name>
    <dbReference type="NCBI Taxonomy" id="67356"/>
    <lineage>
        <taxon>Bacteria</taxon>
        <taxon>Bacillati</taxon>
        <taxon>Actinomycetota</taxon>
        <taxon>Actinomycetes</taxon>
        <taxon>Kitasatosporales</taxon>
        <taxon>Streptomycetaceae</taxon>
        <taxon>Streptomyces</taxon>
        <taxon>Streptomyces aurantiacus group</taxon>
    </lineage>
</organism>
<comment type="caution">
    <text evidence="3">The sequence shown here is derived from an EMBL/GenBank/DDBJ whole genome shotgun (WGS) entry which is preliminary data.</text>
</comment>
<dbReference type="Pfam" id="PF06259">
    <property type="entry name" value="Abhydrolase_8"/>
    <property type="match status" value="1"/>
</dbReference>
<dbReference type="STRING" id="67356.AQJ84_23730"/>
<dbReference type="InterPro" id="IPR010427">
    <property type="entry name" value="DUF1023"/>
</dbReference>
<protein>
    <recommendedName>
        <fullName evidence="2">DUF1023 domain-containing protein</fullName>
    </recommendedName>
</protein>
<dbReference type="Proteomes" id="UP000037251">
    <property type="component" value="Unassembled WGS sequence"/>
</dbReference>
<evidence type="ECO:0000313" key="3">
    <source>
        <dbReference type="EMBL" id="KOG37133.1"/>
    </source>
</evidence>
<dbReference type="InterPro" id="IPR029058">
    <property type="entry name" value="AB_hydrolase_fold"/>
</dbReference>
<feature type="signal peptide" evidence="1">
    <location>
        <begin position="1"/>
        <end position="27"/>
    </location>
</feature>
<evidence type="ECO:0000313" key="4">
    <source>
        <dbReference type="Proteomes" id="UP000037251"/>
    </source>
</evidence>
<dbReference type="RefSeq" id="WP_053191013.1">
    <property type="nucleotide sequence ID" value="NZ_KQ948994.1"/>
</dbReference>
<sequence>MRRSKRVLAACALVCASAAGTVGWVWGDVQTAVTGPPPGAVAWRTDQVLGRQLPDPASASPARIASFFAGLTERQRELLVTRHPLVVGNLDGAPNGLRYAANNRAISIERDRELARAADPALPAGDRRQARARAETDAGLLSAGRRILSFDPRGRGQVAEVYGDLRKARRIAVVVPGSDTDLGSYDTLALMARHLRAEMTRRSPSSHSAVIAWTGYTTPVGVGYDAATGRLAEQGAPRLVRFLDGLAATTRPQTPPAVFCHSYGSVLCGAADHRLTGRQVSDLVVVASPGMRTDHAGRLPSGTRLWATARDATDWIRRVPGIELFGIGHGTDPTDRDFGARVVSSDRAEGHTGYFTPGTASLRNFADIALGRYQAVSCAYPASSIAEDCRHGLV</sequence>
<dbReference type="ESTHER" id="9actn-a0a0l8lfy8">
    <property type="family name" value="Duf_1023"/>
</dbReference>